<dbReference type="Proteomes" id="UP000066737">
    <property type="component" value="Chromosome I"/>
</dbReference>
<dbReference type="PROSITE" id="PS00820">
    <property type="entry name" value="GLUCOAMYLASE"/>
    <property type="match status" value="1"/>
</dbReference>
<dbReference type="InterPro" id="IPR015220">
    <property type="entry name" value="Glucodextranase_N"/>
</dbReference>
<evidence type="ECO:0000313" key="9">
    <source>
        <dbReference type="Proteomes" id="UP000066737"/>
    </source>
</evidence>
<reference evidence="9" key="1">
    <citation type="journal article" date="2016" name="Environ. Microbiol.">
        <title>The complete genome of a viable archaeum isolated from 123-million-year-old rock salt.</title>
        <authorList>
            <person name="Jaakkola S.T."/>
            <person name="Pfeiffer F."/>
            <person name="Ravantti J.J."/>
            <person name="Guo Q."/>
            <person name="Liu Y."/>
            <person name="Chen X."/>
            <person name="Ma H."/>
            <person name="Yang C."/>
            <person name="Oksanen H.M."/>
            <person name="Bamford D.H."/>
        </authorList>
    </citation>
    <scope>NUCLEOTIDE SEQUENCE</scope>
    <source>
        <strain evidence="9">JI20-1</strain>
    </source>
</reference>
<dbReference type="PROSITE" id="PS51318">
    <property type="entry name" value="TAT"/>
    <property type="match status" value="1"/>
</dbReference>
<dbReference type="PANTHER" id="PTHR31616:SF0">
    <property type="entry name" value="GLUCAN 1,4-ALPHA-GLUCOSIDASE"/>
    <property type="match status" value="1"/>
</dbReference>
<dbReference type="GO" id="GO:0004339">
    <property type="term" value="F:glucan 1,4-alpha-glucosidase activity"/>
    <property type="evidence" value="ECO:0007669"/>
    <property type="project" value="UniProtKB-EC"/>
</dbReference>
<keyword evidence="9" id="KW-1185">Reference proteome</keyword>
<keyword evidence="3 8" id="KW-0326">Glycosidase</keyword>
<dbReference type="InterPro" id="IPR014756">
    <property type="entry name" value="Ig_E-set"/>
</dbReference>
<name>A0A0U5CV21_9EURY</name>
<dbReference type="Pfam" id="PF00723">
    <property type="entry name" value="Glyco_hydro_15"/>
    <property type="match status" value="1"/>
</dbReference>
<dbReference type="InterPro" id="IPR011613">
    <property type="entry name" value="GH15-like"/>
</dbReference>
<dbReference type="InterPro" id="IPR014718">
    <property type="entry name" value="GH-type_carb-bd"/>
</dbReference>
<protein>
    <submittedName>
        <fullName evidence="8">Glucoamylase</fullName>
        <ecNumber evidence="8">3.2.1.3</ecNumber>
    </submittedName>
</protein>
<dbReference type="KEGG" id="hhb:Hhub_1125"/>
<gene>
    <name evidence="8" type="primary">sga</name>
    <name evidence="8" type="ORF">HHUB_1125</name>
</gene>
<dbReference type="InterPro" id="IPR008928">
    <property type="entry name" value="6-hairpin_glycosidase_sf"/>
</dbReference>
<dbReference type="InterPro" id="IPR011013">
    <property type="entry name" value="Gal_mutarotase_sf_dom"/>
</dbReference>
<dbReference type="Pfam" id="PF09137">
    <property type="entry name" value="Glucodextran_N"/>
    <property type="match status" value="1"/>
</dbReference>
<dbReference type="OrthoDB" id="18576at2157"/>
<dbReference type="EC" id="3.2.1.3" evidence="8"/>
<evidence type="ECO:0000256" key="3">
    <source>
        <dbReference type="ARBA" id="ARBA00023295"/>
    </source>
</evidence>
<feature type="region of interest" description="Disordered" evidence="4">
    <location>
        <begin position="581"/>
        <end position="600"/>
    </location>
</feature>
<dbReference type="EMBL" id="LN831302">
    <property type="protein sequence ID" value="CQH45325.1"/>
    <property type="molecule type" value="Genomic_DNA"/>
</dbReference>
<evidence type="ECO:0000259" key="7">
    <source>
        <dbReference type="Pfam" id="PF09985"/>
    </source>
</evidence>
<dbReference type="SUPFAM" id="SSF49344">
    <property type="entry name" value="CBD9-like"/>
    <property type="match status" value="1"/>
</dbReference>
<dbReference type="SUPFAM" id="SSF74650">
    <property type="entry name" value="Galactose mutarotase-like"/>
    <property type="match status" value="2"/>
</dbReference>
<feature type="domain" description="GH15-like" evidence="5">
    <location>
        <begin position="365"/>
        <end position="756"/>
    </location>
</feature>
<dbReference type="SUPFAM" id="SSF81296">
    <property type="entry name" value="E set domains"/>
    <property type="match status" value="1"/>
</dbReference>
<dbReference type="RefSeq" id="WP_082687130.1">
    <property type="nucleotide sequence ID" value="NZ_LN831302.1"/>
</dbReference>
<dbReference type="InterPro" id="IPR006311">
    <property type="entry name" value="TAT_signal"/>
</dbReference>
<dbReference type="Gene3D" id="1.50.10.10">
    <property type="match status" value="1"/>
</dbReference>
<dbReference type="Gene3D" id="2.70.98.10">
    <property type="match status" value="1"/>
</dbReference>
<dbReference type="GO" id="GO:0030246">
    <property type="term" value="F:carbohydrate binding"/>
    <property type="evidence" value="ECO:0007669"/>
    <property type="project" value="InterPro"/>
</dbReference>
<dbReference type="CDD" id="cd09626">
    <property type="entry name" value="DOMON_glucodextranase_like"/>
    <property type="match status" value="1"/>
</dbReference>
<feature type="compositionally biased region" description="Basic and acidic residues" evidence="4">
    <location>
        <begin position="581"/>
        <end position="590"/>
    </location>
</feature>
<dbReference type="SUPFAM" id="SSF48208">
    <property type="entry name" value="Six-hairpin glycosidases"/>
    <property type="match status" value="1"/>
</dbReference>
<dbReference type="AlphaFoldDB" id="A0A0U5CV21"/>
<dbReference type="InterPro" id="IPR019248">
    <property type="entry name" value="Glucodextran_C"/>
</dbReference>
<feature type="domain" description="Glucodextranase-like C-terminal" evidence="7">
    <location>
        <begin position="873"/>
        <end position="1084"/>
    </location>
</feature>
<dbReference type="InterPro" id="IPR013783">
    <property type="entry name" value="Ig-like_fold"/>
</dbReference>
<dbReference type="InterPro" id="IPR046966">
    <property type="entry name" value="Glucoamylase_active_site"/>
</dbReference>
<evidence type="ECO:0000256" key="1">
    <source>
        <dbReference type="ARBA" id="ARBA00006188"/>
    </source>
</evidence>
<feature type="domain" description="Glucodextranase N-terminal" evidence="6">
    <location>
        <begin position="32"/>
        <end position="341"/>
    </location>
</feature>
<dbReference type="GO" id="GO:0005975">
    <property type="term" value="P:carbohydrate metabolic process"/>
    <property type="evidence" value="ECO:0007669"/>
    <property type="project" value="InterPro"/>
</dbReference>
<organism evidence="8 9">
    <name type="scientific">Halobacterium hubeiense</name>
    <dbReference type="NCBI Taxonomy" id="1407499"/>
    <lineage>
        <taxon>Archaea</taxon>
        <taxon>Methanobacteriati</taxon>
        <taxon>Methanobacteriota</taxon>
        <taxon>Stenosarchaea group</taxon>
        <taxon>Halobacteria</taxon>
        <taxon>Halobacteriales</taxon>
        <taxon>Halobacteriaceae</taxon>
        <taxon>Halobacterium</taxon>
    </lineage>
</organism>
<comment type="similarity">
    <text evidence="1">Belongs to the glycosyl hydrolase 15 family.</text>
</comment>
<dbReference type="GeneID" id="26657838"/>
<dbReference type="PANTHER" id="PTHR31616">
    <property type="entry name" value="TREHALASE"/>
    <property type="match status" value="1"/>
</dbReference>
<evidence type="ECO:0000259" key="6">
    <source>
        <dbReference type="Pfam" id="PF09137"/>
    </source>
</evidence>
<dbReference type="Pfam" id="PF09985">
    <property type="entry name" value="Glucodextran_C"/>
    <property type="match status" value="1"/>
</dbReference>
<dbReference type="Gene3D" id="2.60.40.10">
    <property type="entry name" value="Immunoglobulins"/>
    <property type="match status" value="1"/>
</dbReference>
<proteinExistence type="inferred from homology"/>
<evidence type="ECO:0000256" key="4">
    <source>
        <dbReference type="SAM" id="MobiDB-lite"/>
    </source>
</evidence>
<evidence type="ECO:0000259" key="5">
    <source>
        <dbReference type="Pfam" id="PF00723"/>
    </source>
</evidence>
<dbReference type="InterPro" id="IPR012341">
    <property type="entry name" value="6hp_glycosidase-like_sf"/>
</dbReference>
<sequence length="1091" mass="115066">MPTLDRRTLLKALGTGAAAAVAGSGNVAAAGAPSGGDDAYWTTGEQYGVGTVADHAADDPSRVWYTLTEGALAQARFPRADLTNVRTLDVLVADPDSEYAARTFQVDRTGDALERTTEPVADDALLFRQTVTDPERGWEVAVEYAADPDGDAVLADVDFDGAGREYDVYVVCDLALSNSGLGDDASVRQLREANGNGKAKGGGKGNGKAKGHGPAYALTAHDTGENDDQAVIRDENGDPYNVALALAARSGFEWASVDVVGGDSLSPLLTAGDASTAYENASGNVALTARIGSGAALSETVALGFAENADEAAALDEATGSLKRSFDATRAKYAKSWRSWLRGVDTPASVAGDDVLEPQYNFAAMALKAAESKQFPGAGLAALCVPWGTEVQANQPSDYGYNYVWGRDLYQSATAFEAMGDVESMRAAVEYLYGVQQREDGFLPQNTYLDGRTRWGGEQLDEIAFPSLLAHQLVERHDHALADLDFDYADVKASADYVAAHGPETGQERWEEEGGLSPSTTAAEIAGLVGAAHLAADADAREDALLYLALADHWQANTEAWMATETGADGNEPTPYYVRVNDDRDPDDGAPRSLANGGPTLDERAVVDAGFLELVRLGVKPADDPVVQNSVSVVDDAIRVETPHGPAFYRYNGDGYGEQDGSGQYRAGAPWSLDNAGKGRLWPIFTGERAEYELLAGDEDPAALLRTMAGFANDGRMLPEQVWDREEPTAFGWEFGEGTGSATPLSWSMAQFVRLAHSLDAGEPVETPAAVRDRYADGAAPEGPSLDVSFPLRVVGEQPATVSGTTDAEEVVVSALGDTRSVPVEDGAFETTVELPDGETRITVVAADGGDVAEAGTTVARKTVAYADVGDPIAEFDDATGDDHGPGDYTHPTADVFQDGVFDIDTFGVYETDTTVQFLVSLAGPLTNPWGGNGFSLQTVQVYVSDPAADDGTVEAREGVNATFEAPYQQRVFVEGWNPPQVEAADGTTVTSDVSVSAYQSLDAIKIEVPKSAFGGSLADKRIAPLLLSQEGSVPGRVRQVQASNSGYYFGGARNDNAPNVLDLVTPEGVTNADALAYTDAETATIPYVDL</sequence>
<accession>A0A0U5CV21</accession>
<evidence type="ECO:0000313" key="8">
    <source>
        <dbReference type="EMBL" id="CQH45325.1"/>
    </source>
</evidence>
<dbReference type="Gene3D" id="2.60.40.1190">
    <property type="match status" value="1"/>
</dbReference>
<dbReference type="STRING" id="1407499.HHUB_1125"/>
<keyword evidence="2 8" id="KW-0378">Hydrolase</keyword>
<evidence type="ECO:0000256" key="2">
    <source>
        <dbReference type="ARBA" id="ARBA00022801"/>
    </source>
</evidence>